<feature type="binding site" evidence="10">
    <location>
        <position position="157"/>
    </location>
    <ligand>
        <name>Mn(2+)</name>
        <dbReference type="ChEBI" id="CHEBI:29035"/>
    </ligand>
</feature>
<evidence type="ECO:0000256" key="1">
    <source>
        <dbReference type="ARBA" id="ARBA00004826"/>
    </source>
</evidence>
<organism evidence="12 13">
    <name type="scientific">Lentzea albidocapillata subsp. violacea</name>
    <dbReference type="NCBI Taxonomy" id="128104"/>
    <lineage>
        <taxon>Bacteria</taxon>
        <taxon>Bacillati</taxon>
        <taxon>Actinomycetota</taxon>
        <taxon>Actinomycetes</taxon>
        <taxon>Pseudonocardiales</taxon>
        <taxon>Pseudonocardiaceae</taxon>
        <taxon>Lentzea</taxon>
    </lineage>
</organism>
<dbReference type="HAMAP" id="MF_00202">
    <property type="entry name" value="Idi"/>
    <property type="match status" value="1"/>
</dbReference>
<feature type="active site" evidence="10">
    <location>
        <position position="111"/>
    </location>
</feature>
<keyword evidence="8 10" id="KW-0414">Isoprene biosynthesis</keyword>
<protein>
    <recommendedName>
        <fullName evidence="3 10">Isopentenyl-diphosphate Delta-isomerase</fullName>
        <shortName evidence="10">IPP isomerase</shortName>
        <ecNumber evidence="3 10">5.3.3.2</ecNumber>
    </recommendedName>
    <alternativeName>
        <fullName evidence="10">IPP:DMAPP isomerase</fullName>
    </alternativeName>
    <alternativeName>
        <fullName evidence="10">Isopentenyl pyrophosphate isomerase</fullName>
    </alternativeName>
</protein>
<dbReference type="GO" id="GO:0050992">
    <property type="term" value="P:dimethylallyl diphosphate biosynthetic process"/>
    <property type="evidence" value="ECO:0007669"/>
    <property type="project" value="UniProtKB-UniRule"/>
</dbReference>
<dbReference type="GO" id="GO:0004452">
    <property type="term" value="F:isopentenyl-diphosphate delta-isomerase activity"/>
    <property type="evidence" value="ECO:0007669"/>
    <property type="project" value="UniProtKB-UniRule"/>
</dbReference>
<feature type="binding site" evidence="10">
    <location>
        <position position="69"/>
    </location>
    <ligand>
        <name>Mn(2+)</name>
        <dbReference type="ChEBI" id="CHEBI:29035"/>
    </ligand>
</feature>
<comment type="function">
    <text evidence="10">Catalyzes the 1,3-allylic rearrangement of the homoallylic substrate isopentenyl (IPP) to its highly electrophilic allylic isomer, dimethylallyl diphosphate (DMAPP).</text>
</comment>
<evidence type="ECO:0000313" key="13">
    <source>
        <dbReference type="Proteomes" id="UP000199682"/>
    </source>
</evidence>
<evidence type="ECO:0000256" key="9">
    <source>
        <dbReference type="ARBA" id="ARBA00023235"/>
    </source>
</evidence>
<sequence>MSLCERGSHAPRVTCDTYGPAISPLKLTRPRGSRSWPACDYVVPVTVEQVVLLAEDGSAIGVEDKAVVHHADTPLHLAFSSYVFDSAGNTVLTRRALHKKTFPGLWTNTCCGHPLPEEDMAQAVLRRLRDELGMKVSEPELLLPAFRYRAEMDGVVENEMCPVFRVLSDDEPVPNPDEVDSTERVPWSEFASSVLDGTRAISPWSRLQVAALVELGPDPLAWPVADRAGLPKAVRLGSPLQ</sequence>
<feature type="active site" evidence="10">
    <location>
        <position position="159"/>
    </location>
</feature>
<dbReference type="NCBIfam" id="NF002995">
    <property type="entry name" value="PRK03759.1"/>
    <property type="match status" value="1"/>
</dbReference>
<evidence type="ECO:0000313" key="12">
    <source>
        <dbReference type="EMBL" id="SDM19030.1"/>
    </source>
</evidence>
<feature type="domain" description="Nudix hydrolase" evidence="11">
    <location>
        <begin position="74"/>
        <end position="207"/>
    </location>
</feature>
<feature type="binding site" evidence="10">
    <location>
        <position position="113"/>
    </location>
    <ligand>
        <name>Mn(2+)</name>
        <dbReference type="ChEBI" id="CHEBI:29035"/>
    </ligand>
</feature>
<keyword evidence="6 10" id="KW-0460">Magnesium</keyword>
<dbReference type="InterPro" id="IPR015797">
    <property type="entry name" value="NUDIX_hydrolase-like_dom_sf"/>
</dbReference>
<dbReference type="GO" id="GO:0005737">
    <property type="term" value="C:cytoplasm"/>
    <property type="evidence" value="ECO:0007669"/>
    <property type="project" value="UniProtKB-SubCell"/>
</dbReference>
<dbReference type="Proteomes" id="UP000199682">
    <property type="component" value="Unassembled WGS sequence"/>
</dbReference>
<dbReference type="PROSITE" id="PS51462">
    <property type="entry name" value="NUDIX"/>
    <property type="match status" value="1"/>
</dbReference>
<feature type="binding site" evidence="10">
    <location>
        <position position="159"/>
    </location>
    <ligand>
        <name>Mn(2+)</name>
        <dbReference type="ChEBI" id="CHEBI:29035"/>
    </ligand>
</feature>
<accession>A0A1G9R7C8</accession>
<comment type="similarity">
    <text evidence="2 10">Belongs to the IPP isomerase type 1 family.</text>
</comment>
<proteinExistence type="inferred from homology"/>
<dbReference type="AlphaFoldDB" id="A0A1G9R7C8"/>
<keyword evidence="5 10" id="KW-0479">Metal-binding</keyword>
<dbReference type="NCBIfam" id="TIGR02150">
    <property type="entry name" value="IPP_isom_1"/>
    <property type="match status" value="1"/>
</dbReference>
<dbReference type="GO" id="GO:0046872">
    <property type="term" value="F:metal ion binding"/>
    <property type="evidence" value="ECO:0007669"/>
    <property type="project" value="UniProtKB-KW"/>
</dbReference>
<keyword evidence="9 10" id="KW-0413">Isomerase</keyword>
<reference evidence="13" key="1">
    <citation type="submission" date="2016-10" db="EMBL/GenBank/DDBJ databases">
        <authorList>
            <person name="Varghese N."/>
            <person name="Submissions S."/>
        </authorList>
    </citation>
    <scope>NUCLEOTIDE SEQUENCE [LARGE SCALE GENOMIC DNA]</scope>
    <source>
        <strain evidence="13">DSM 44796</strain>
    </source>
</reference>
<dbReference type="EC" id="5.3.3.2" evidence="3 10"/>
<dbReference type="InterPro" id="IPR056375">
    <property type="entry name" value="Idi_bact"/>
</dbReference>
<comment type="cofactor">
    <cofactor evidence="10">
        <name>Mn(2+)</name>
        <dbReference type="ChEBI" id="CHEBI:29035"/>
    </cofactor>
    <text evidence="10">Binds 1 Mn(2+) ion per subunit.</text>
</comment>
<feature type="binding site" evidence="10">
    <location>
        <position position="76"/>
    </location>
    <ligand>
        <name>Mn(2+)</name>
        <dbReference type="ChEBI" id="CHEBI:29035"/>
    </ligand>
</feature>
<evidence type="ECO:0000256" key="4">
    <source>
        <dbReference type="ARBA" id="ARBA00022490"/>
    </source>
</evidence>
<evidence type="ECO:0000256" key="8">
    <source>
        <dbReference type="ARBA" id="ARBA00023229"/>
    </source>
</evidence>
<dbReference type="SUPFAM" id="SSF55811">
    <property type="entry name" value="Nudix"/>
    <property type="match status" value="1"/>
</dbReference>
<dbReference type="InterPro" id="IPR000086">
    <property type="entry name" value="NUDIX_hydrolase_dom"/>
</dbReference>
<evidence type="ECO:0000256" key="10">
    <source>
        <dbReference type="HAMAP-Rule" id="MF_00202"/>
    </source>
</evidence>
<dbReference type="EMBL" id="FNET01000018">
    <property type="protein sequence ID" value="SDM19030.1"/>
    <property type="molecule type" value="Genomic_DNA"/>
</dbReference>
<keyword evidence="4 10" id="KW-0963">Cytoplasm</keyword>
<dbReference type="UniPathway" id="UPA00059">
    <property type="reaction ID" value="UER00104"/>
</dbReference>
<comment type="cofactor">
    <cofactor evidence="10">
        <name>Mg(2+)</name>
        <dbReference type="ChEBI" id="CHEBI:18420"/>
    </cofactor>
    <text evidence="10">Binds 1 Mg(2+) ion per subunit. The magnesium ion binds only when substrate is bound.</text>
</comment>
<evidence type="ECO:0000256" key="6">
    <source>
        <dbReference type="ARBA" id="ARBA00022842"/>
    </source>
</evidence>
<comment type="pathway">
    <text evidence="1 10">Isoprenoid biosynthesis; dimethylallyl diphosphate biosynthesis; dimethylallyl diphosphate from isopentenyl diphosphate: step 1/1.</text>
</comment>
<evidence type="ECO:0000259" key="11">
    <source>
        <dbReference type="PROSITE" id="PS51462"/>
    </source>
</evidence>
<dbReference type="GO" id="GO:0008299">
    <property type="term" value="P:isoprenoid biosynthetic process"/>
    <property type="evidence" value="ECO:0007669"/>
    <property type="project" value="UniProtKB-UniRule"/>
</dbReference>
<comment type="subcellular location">
    <subcellularLocation>
        <location evidence="10">Cytoplasm</location>
    </subcellularLocation>
</comment>
<comment type="catalytic activity">
    <reaction evidence="10">
        <text>isopentenyl diphosphate = dimethylallyl diphosphate</text>
        <dbReference type="Rhea" id="RHEA:23284"/>
        <dbReference type="ChEBI" id="CHEBI:57623"/>
        <dbReference type="ChEBI" id="CHEBI:128769"/>
        <dbReference type="EC" id="5.3.3.2"/>
    </reaction>
</comment>
<gene>
    <name evidence="10" type="primary">idi</name>
    <name evidence="12" type="ORF">SAMN04488074_1187</name>
</gene>
<feature type="binding site" evidence="10">
    <location>
        <position position="131"/>
    </location>
    <ligand>
        <name>Mg(2+)</name>
        <dbReference type="ChEBI" id="CHEBI:18420"/>
    </ligand>
</feature>
<dbReference type="CDD" id="cd02885">
    <property type="entry name" value="NUDIX_IPP_Isomerase"/>
    <property type="match status" value="1"/>
</dbReference>
<name>A0A1G9R7C8_9PSEU</name>
<dbReference type="InterPro" id="IPR011876">
    <property type="entry name" value="IsopentenylPP_isomerase_typ1"/>
</dbReference>
<dbReference type="Gene3D" id="3.90.79.10">
    <property type="entry name" value="Nucleoside Triphosphate Pyrophosphohydrolase"/>
    <property type="match status" value="1"/>
</dbReference>
<keyword evidence="7 10" id="KW-0464">Manganese</keyword>
<evidence type="ECO:0000256" key="3">
    <source>
        <dbReference type="ARBA" id="ARBA00012057"/>
    </source>
</evidence>
<evidence type="ECO:0000256" key="2">
    <source>
        <dbReference type="ARBA" id="ARBA00007579"/>
    </source>
</evidence>
<evidence type="ECO:0000256" key="7">
    <source>
        <dbReference type="ARBA" id="ARBA00023211"/>
    </source>
</evidence>
<dbReference type="PANTHER" id="PTHR10885:SF0">
    <property type="entry name" value="ISOPENTENYL-DIPHOSPHATE DELTA-ISOMERASE"/>
    <property type="match status" value="1"/>
</dbReference>
<dbReference type="PANTHER" id="PTHR10885">
    <property type="entry name" value="ISOPENTENYL-DIPHOSPHATE DELTA-ISOMERASE"/>
    <property type="match status" value="1"/>
</dbReference>
<dbReference type="Pfam" id="PF00293">
    <property type="entry name" value="NUDIX"/>
    <property type="match status" value="1"/>
</dbReference>
<evidence type="ECO:0000256" key="5">
    <source>
        <dbReference type="ARBA" id="ARBA00022723"/>
    </source>
</evidence>